<accession>A0A0D0NS70</accession>
<dbReference type="InterPro" id="IPR014153">
    <property type="entry name" value="Ds_break_AddB"/>
</dbReference>
<dbReference type="eggNOG" id="COG3893">
    <property type="taxonomic scope" value="Bacteria"/>
</dbReference>
<feature type="region of interest" description="Disordered" evidence="1">
    <location>
        <begin position="685"/>
        <end position="706"/>
    </location>
</feature>
<dbReference type="eggNOG" id="COG2887">
    <property type="taxonomic scope" value="Bacteria"/>
</dbReference>
<evidence type="ECO:0000313" key="4">
    <source>
        <dbReference type="Proteomes" id="UP000035100"/>
    </source>
</evidence>
<dbReference type="AlphaFoldDB" id="A0A0D0NS70"/>
<dbReference type="PATRIC" id="fig|1123501.6.peg.517"/>
<dbReference type="NCBIfam" id="TIGR02786">
    <property type="entry name" value="addB_alphas"/>
    <property type="match status" value="1"/>
</dbReference>
<reference evidence="3 4" key="1">
    <citation type="submission" date="2013-01" db="EMBL/GenBank/DDBJ databases">
        <authorList>
            <person name="Fiebig A."/>
            <person name="Goeker M."/>
            <person name="Klenk H.-P.P."/>
        </authorList>
    </citation>
    <scope>NUCLEOTIDE SEQUENCE [LARGE SCALE GENOMIC DNA]</scope>
    <source>
        <strain evidence="3 4">DSM 24838</strain>
    </source>
</reference>
<dbReference type="InterPro" id="IPR038726">
    <property type="entry name" value="PDDEXK_AddAB-type"/>
</dbReference>
<evidence type="ECO:0000256" key="1">
    <source>
        <dbReference type="SAM" id="MobiDB-lite"/>
    </source>
</evidence>
<dbReference type="OrthoDB" id="9780606at2"/>
<dbReference type="STRING" id="1123501.Wenmar_00458"/>
<dbReference type="Gene3D" id="3.90.320.10">
    <property type="match status" value="1"/>
</dbReference>
<dbReference type="EMBL" id="AONG01000003">
    <property type="protein sequence ID" value="KIQ71080.1"/>
    <property type="molecule type" value="Genomic_DNA"/>
</dbReference>
<keyword evidence="4" id="KW-1185">Reference proteome</keyword>
<dbReference type="InterPro" id="IPR027417">
    <property type="entry name" value="P-loop_NTPase"/>
</dbReference>
<comment type="caution">
    <text evidence="3">The sequence shown here is derived from an EMBL/GenBank/DDBJ whole genome shotgun (WGS) entry which is preliminary data.</text>
</comment>
<dbReference type="RefSeq" id="WP_018304576.1">
    <property type="nucleotide sequence ID" value="NZ_KB902314.1"/>
</dbReference>
<organism evidence="3 4">
    <name type="scientific">Wenxinia marina DSM 24838</name>
    <dbReference type="NCBI Taxonomy" id="1123501"/>
    <lineage>
        <taxon>Bacteria</taxon>
        <taxon>Pseudomonadati</taxon>
        <taxon>Pseudomonadota</taxon>
        <taxon>Alphaproteobacteria</taxon>
        <taxon>Rhodobacterales</taxon>
        <taxon>Roseobacteraceae</taxon>
        <taxon>Wenxinia</taxon>
    </lineage>
</organism>
<proteinExistence type="predicted"/>
<evidence type="ECO:0000259" key="2">
    <source>
        <dbReference type="Pfam" id="PF12705"/>
    </source>
</evidence>
<protein>
    <submittedName>
        <fullName evidence="3">Double-strand break repair protein AddB, alphaproteobacterial type</fullName>
    </submittedName>
</protein>
<gene>
    <name evidence="3" type="ORF">Wenmar_00458</name>
</gene>
<dbReference type="Pfam" id="PF12705">
    <property type="entry name" value="PDDEXK_1"/>
    <property type="match status" value="1"/>
</dbReference>
<feature type="domain" description="PD-(D/E)XK endonuclease-like" evidence="2">
    <location>
        <begin position="714"/>
        <end position="930"/>
    </location>
</feature>
<feature type="compositionally biased region" description="Low complexity" evidence="1">
    <location>
        <begin position="685"/>
        <end position="694"/>
    </location>
</feature>
<dbReference type="InterPro" id="IPR011604">
    <property type="entry name" value="PDDEXK-like_dom_sf"/>
</dbReference>
<name>A0A0D0NS70_9RHOB</name>
<dbReference type="SUPFAM" id="SSF52540">
    <property type="entry name" value="P-loop containing nucleoside triphosphate hydrolases"/>
    <property type="match status" value="1"/>
</dbReference>
<sequence>MFAPSPVPRLFALPPGADFACEVARGLADRLAGAPPEDWARVTIFVNTARMRRRLTQAFDAGPARLLPRIRLVTDLAFDPIEGDPRPPAPPLRRRLELAQLIGALLDRQPDVAPRAALYDLSDSLARLIDEMHGEGVGLDAIRGLDVGDASGHWQRTLAFLQIVGDWIDPETAAPAAELRQRRVVEALAEKWIADPPQGPVIVAGSTGSRGATALFIEAVARLPQGATILPGFDFDTPEEVWRGLDEAKTGEDHPQFRYARMMHRLGLTAGEVQAWTDAPPPRPARNRLVSLSLRPAPVTDQWMRDGPTLGPMDAATEGLTLVEAESPRAEAEAIALRLRQAVEDGQRAILVTPDRMLTRRVEAALDRWDIVPDDSAGTPLPLTAPGRLLRQVAELLGTRLTADALLALLKHPLAATGAKRGDHLRWARELELRFRKDGAPFPTRADLAAWAALRKEDDGRAAWAAWVADLLEPLADPAPRPLAEHLARHRAAAEGLAAGLNGSGSGGLWDERPGREALARVTEFERHADVGGTVSTFDYRTLFDGVLRGGEVRDRDEGHPLVLFRGTLEARIETAPLVILGGLNDGIWPPVPAPDPWLNRALRQEAGLLLPERQIGLSAHDYQQAIAADEVWLTRSVRSAEAETVPGRWLNRLTNLVAGLPDQGGPAALEAMRDRGRLWLARAAAGDAPAERTAPAKRPSPRIPAEARPATYTASDIATLIRDPYALYARKVLGLYRLDPLRQVPDAAQRGTVLHTALERFVKEGPPPTDPDARRRLMATVAEVLEAECPWPTVRHVWAGRFERVADWFLETEAERRAKGTPALFEEKGEVPIAGLGVTVTAKADRIDDDGAGGALIYDYKTGKAPSQKRQATFDKQLMIEAAILDRGGFPRMQGHRTREAAYIGLGADPKVEPAPLSPETWDRLVELLASWRSPDRGYTSRIAPAFISYDGDYDQLARRGEWDDTDDPAPETLT</sequence>
<evidence type="ECO:0000313" key="3">
    <source>
        <dbReference type="EMBL" id="KIQ71080.1"/>
    </source>
</evidence>
<dbReference type="Proteomes" id="UP000035100">
    <property type="component" value="Unassembled WGS sequence"/>
</dbReference>